<dbReference type="KEGG" id="vg:55626435"/>
<dbReference type="Proteomes" id="UP000479357">
    <property type="component" value="Segment"/>
</dbReference>
<evidence type="ECO:0000313" key="2">
    <source>
        <dbReference type="Proteomes" id="UP000479357"/>
    </source>
</evidence>
<organism evidence="1 2">
    <name type="scientific">Alteromonas phage vB_AmeM_PT11-V22</name>
    <dbReference type="NCBI Taxonomy" id="2704031"/>
    <lineage>
        <taxon>Viruses</taxon>
        <taxon>Duplodnaviria</taxon>
        <taxon>Heunggongvirae</taxon>
        <taxon>Uroviricota</taxon>
        <taxon>Caudoviricetes</taxon>
        <taxon>Myoalterovirus</taxon>
        <taxon>Myoalterovirus PT11V22</taxon>
    </lineage>
</organism>
<dbReference type="RefSeq" id="YP_009855695.1">
    <property type="nucleotide sequence ID" value="NC_048847.1"/>
</dbReference>
<protein>
    <recommendedName>
        <fullName evidence="3">Tail sheath protein</fullName>
    </recommendedName>
</protein>
<dbReference type="EMBL" id="MN877442">
    <property type="protein sequence ID" value="QHZ59736.1"/>
    <property type="molecule type" value="Genomic_DNA"/>
</dbReference>
<dbReference type="GeneID" id="55626435"/>
<dbReference type="InterPro" id="IPR021808">
    <property type="entry name" value="DUF3383"/>
</dbReference>
<reference evidence="1 2" key="1">
    <citation type="submission" date="2019-12" db="EMBL/GenBank/DDBJ databases">
        <title>Alteromonas phage V22 represents a new genus of marine bacteriophages that requires a novel tail fiber chaperone for host recognition.</title>
        <authorList>
            <person name="Gonzalez-Serrano R."/>
            <person name="Dunne M."/>
            <person name="Rosselli R."/>
            <person name="Martin-Cuadrado A.-B."/>
            <person name="Grosboillot V."/>
            <person name="Zinsli L."/>
            <person name="Roda-Garcia J.J."/>
            <person name="Loessner M.J."/>
            <person name="Rodriguez-Valera F."/>
        </authorList>
    </citation>
    <scope>NUCLEOTIDE SEQUENCE [LARGE SCALE GENOMIC DNA]</scope>
</reference>
<evidence type="ECO:0008006" key="3">
    <source>
        <dbReference type="Google" id="ProtNLM"/>
    </source>
</evidence>
<proteinExistence type="predicted"/>
<sequence length="453" mass="48365">MTYRNLTNIDIALTDVGVTAQGFGTPLFASSHRYFPERVRAYTSLQAASEDLPTNSNAYKAVQGFFSVTPAPAVVKVGRREADLELSVASGATGASLVFHASDAGTPYSVVINITGEADEDAVASAIAAAIEGDSDVGGLVVASATGSTVSIDVAGAGSEFWVANLSKELSEVYNTTETASDLITALSDEDDDYYFFTCEDHSDTFVQAASAEIEARLKMYFTSIQLSNTLTAYNEGAATDLGGIIKDSGRDRTKVFFHHNADTVFPECIHVAGNATFDAGSVLWANIALPLSVSQDPVTGKALSATQKGYLEDRNISYMERGAGNGVVTSTAILRNNKVPSGNWISTIRGRDNMQVDLAAEMLSLLTAQRGTKLPYTDEGIDLIKSSVRNVLDLYVLRNFIKDNYVLDFLTESQSSISDKQAGVYRGGKFQCELQQGILFVDLSGSLSIDLG</sequence>
<name>A0A6C0R1K3_9CAUD</name>
<accession>A0A6C0R1K3</accession>
<dbReference type="Pfam" id="PF11863">
    <property type="entry name" value="DUF3383"/>
    <property type="match status" value="1"/>
</dbReference>
<keyword evidence="2" id="KW-1185">Reference proteome</keyword>
<evidence type="ECO:0000313" key="1">
    <source>
        <dbReference type="EMBL" id="QHZ59736.1"/>
    </source>
</evidence>